<dbReference type="GO" id="GO:0016020">
    <property type="term" value="C:membrane"/>
    <property type="evidence" value="ECO:0007669"/>
    <property type="project" value="InterPro"/>
</dbReference>
<dbReference type="SUPFAM" id="SSF52540">
    <property type="entry name" value="P-loop containing nucleoside triphosphate hydrolases"/>
    <property type="match status" value="1"/>
</dbReference>
<dbReference type="Proteomes" id="UP000068382">
    <property type="component" value="Unassembled WGS sequence"/>
</dbReference>
<gene>
    <name evidence="1" type="ORF">TRIHO_18070</name>
</gene>
<proteinExistence type="predicted"/>
<organism evidence="1 2">
    <name type="scientific">Tritonibacter horizontis</name>
    <dbReference type="NCBI Taxonomy" id="1768241"/>
    <lineage>
        <taxon>Bacteria</taxon>
        <taxon>Pseudomonadati</taxon>
        <taxon>Pseudomonadota</taxon>
        <taxon>Alphaproteobacteria</taxon>
        <taxon>Rhodobacterales</taxon>
        <taxon>Paracoccaceae</taxon>
        <taxon>Tritonibacter</taxon>
    </lineage>
</organism>
<name>A0A132BZW6_9RHOB</name>
<accession>A0A132BZW6</accession>
<dbReference type="InterPro" id="IPR027417">
    <property type="entry name" value="P-loop_NTPase"/>
</dbReference>
<dbReference type="AlphaFoldDB" id="A0A132BZW6"/>
<dbReference type="GO" id="GO:0008146">
    <property type="term" value="F:sulfotransferase activity"/>
    <property type="evidence" value="ECO:0007669"/>
    <property type="project" value="InterPro"/>
</dbReference>
<evidence type="ECO:0000313" key="2">
    <source>
        <dbReference type="Proteomes" id="UP000068382"/>
    </source>
</evidence>
<dbReference type="InterPro" id="IPR005331">
    <property type="entry name" value="Sulfotransferase"/>
</dbReference>
<reference evidence="1 2" key="1">
    <citation type="submission" date="2015-12" db="EMBL/GenBank/DDBJ databases">
        <title>Genome sequence of the marine Rhodobacteraceae strain O3.65, Candidatus Tritonibacter horizontis.</title>
        <authorList>
            <person name="Poehlein A."/>
            <person name="Giebel H.A."/>
            <person name="Voget S."/>
            <person name="Brinkhoff T."/>
        </authorList>
    </citation>
    <scope>NUCLEOTIDE SEQUENCE [LARGE SCALE GENOMIC DNA]</scope>
    <source>
        <strain evidence="1 2">O3.65</strain>
    </source>
</reference>
<sequence>MLSKNKQFLFIHVVKTAGTSMREVLNPYDWAQHPNGPHATMADYQDYLGERAMCFFSFAFVRNPYDWMVSLYEYMRWEVDHHSHAQASQMTFPEFVEWQAVQVGTLRQTDWLYNDGARQVDFLGRFETLAADFDRLRTLLNLRANLPHALGSDGRGQWREYYTPEARDILCEVWQADFENFGYSMELEVTPPDALPLLNDTQHVHRRLGEVAQTDVAQMVG</sequence>
<dbReference type="Pfam" id="PF03567">
    <property type="entry name" value="Sulfotransfer_2"/>
    <property type="match status" value="1"/>
</dbReference>
<keyword evidence="1" id="KW-0808">Transferase</keyword>
<keyword evidence="2" id="KW-1185">Reference proteome</keyword>
<evidence type="ECO:0000313" key="1">
    <source>
        <dbReference type="EMBL" id="KUP93310.1"/>
    </source>
</evidence>
<dbReference type="Gene3D" id="3.40.50.300">
    <property type="entry name" value="P-loop containing nucleotide triphosphate hydrolases"/>
    <property type="match status" value="1"/>
</dbReference>
<dbReference type="RefSeq" id="WP_068242251.1">
    <property type="nucleotide sequence ID" value="NZ_LPUY01000054.1"/>
</dbReference>
<protein>
    <submittedName>
        <fullName evidence="1">Sulfotransferase family protein</fullName>
    </submittedName>
</protein>
<comment type="caution">
    <text evidence="1">The sequence shown here is derived from an EMBL/GenBank/DDBJ whole genome shotgun (WGS) entry which is preliminary data.</text>
</comment>
<dbReference type="OrthoDB" id="1407035at2"/>
<dbReference type="EMBL" id="LPUY01000054">
    <property type="protein sequence ID" value="KUP93310.1"/>
    <property type="molecule type" value="Genomic_DNA"/>
</dbReference>